<dbReference type="Pfam" id="PF05016">
    <property type="entry name" value="ParE_toxin"/>
    <property type="match status" value="1"/>
</dbReference>
<accession>A0A2M8RG14</accession>
<comment type="caution">
    <text evidence="2">The sequence shown here is derived from an EMBL/GenBank/DDBJ whole genome shotgun (WGS) entry which is preliminary data.</text>
</comment>
<name>A0A2M8RG14_9BRAD</name>
<keyword evidence="3" id="KW-1185">Reference proteome</keyword>
<reference evidence="2 3" key="1">
    <citation type="submission" date="2017-11" db="EMBL/GenBank/DDBJ databases">
        <title>Bradyrhizobium forestalis sp. nov., an efficient nitrogen-fixing bacterium isolated from nodules of forest legume species in the Amazon.</title>
        <authorList>
            <person name="Costa E.M."/>
            <person name="Guimaraes A."/>
            <person name="Carvalho T.S."/>
            <person name="Rodrigues T.L."/>
            <person name="Ribeiro P.R.A."/>
            <person name="Lebbe L."/>
            <person name="Willems A."/>
            <person name="Moreira F.M.S."/>
        </authorList>
    </citation>
    <scope>NUCLEOTIDE SEQUENCE [LARGE SCALE GENOMIC DNA]</scope>
    <source>
        <strain evidence="2 3">INPA54B</strain>
    </source>
</reference>
<dbReference type="Gene3D" id="3.30.2310.20">
    <property type="entry name" value="RelE-like"/>
    <property type="match status" value="1"/>
</dbReference>
<evidence type="ECO:0000256" key="1">
    <source>
        <dbReference type="ARBA" id="ARBA00022649"/>
    </source>
</evidence>
<dbReference type="InterPro" id="IPR007712">
    <property type="entry name" value="RelE/ParE_toxin"/>
</dbReference>
<protein>
    <submittedName>
        <fullName evidence="2">Type II toxin-antitoxin system RelE/ParE family toxin</fullName>
    </submittedName>
</protein>
<dbReference type="EMBL" id="PGVG01000002">
    <property type="protein sequence ID" value="PJG56773.1"/>
    <property type="molecule type" value="Genomic_DNA"/>
</dbReference>
<dbReference type="OrthoDB" id="595470at2"/>
<gene>
    <name evidence="2" type="ORF">CVM73_04300</name>
</gene>
<dbReference type="InterPro" id="IPR035093">
    <property type="entry name" value="RelE/ParE_toxin_dom_sf"/>
</dbReference>
<proteinExistence type="predicted"/>
<keyword evidence="1" id="KW-1277">Toxin-antitoxin system</keyword>
<organism evidence="2 3">
    <name type="scientific">Bradyrhizobium forestalis</name>
    <dbReference type="NCBI Taxonomy" id="1419263"/>
    <lineage>
        <taxon>Bacteria</taxon>
        <taxon>Pseudomonadati</taxon>
        <taxon>Pseudomonadota</taxon>
        <taxon>Alphaproteobacteria</taxon>
        <taxon>Hyphomicrobiales</taxon>
        <taxon>Nitrobacteraceae</taxon>
        <taxon>Bradyrhizobium</taxon>
    </lineage>
</organism>
<evidence type="ECO:0000313" key="2">
    <source>
        <dbReference type="EMBL" id="PJG56773.1"/>
    </source>
</evidence>
<dbReference type="Proteomes" id="UP000231194">
    <property type="component" value="Unassembled WGS sequence"/>
</dbReference>
<evidence type="ECO:0000313" key="3">
    <source>
        <dbReference type="Proteomes" id="UP000231194"/>
    </source>
</evidence>
<sequence>MISIADHVREHSPQGALRVRAAILESLQNLIRFPRLGRPQKVEGVRKLVTRRYPYLVYYQLDERAGEIVILTIQHPAREREHSDA</sequence>
<dbReference type="AlphaFoldDB" id="A0A2M8RG14"/>